<dbReference type="PANTHER" id="PTHR28288:SF1">
    <property type="entry name" value="INHIBITOR I9 DOMAIN-CONTAINING PROTEIN"/>
    <property type="match status" value="1"/>
</dbReference>
<organism evidence="3 4">
    <name type="scientific">Penicillium frequentans</name>
    <dbReference type="NCBI Taxonomy" id="3151616"/>
    <lineage>
        <taxon>Eukaryota</taxon>
        <taxon>Fungi</taxon>
        <taxon>Dikarya</taxon>
        <taxon>Ascomycota</taxon>
        <taxon>Pezizomycotina</taxon>
        <taxon>Eurotiomycetes</taxon>
        <taxon>Eurotiomycetidae</taxon>
        <taxon>Eurotiales</taxon>
        <taxon>Aspergillaceae</taxon>
        <taxon>Penicillium</taxon>
    </lineage>
</organism>
<evidence type="ECO:0000256" key="2">
    <source>
        <dbReference type="SAM" id="SignalP"/>
    </source>
</evidence>
<dbReference type="GO" id="GO:0004866">
    <property type="term" value="F:endopeptidase inhibitor activity"/>
    <property type="evidence" value="ECO:0007669"/>
    <property type="project" value="UniProtKB-ARBA"/>
</dbReference>
<comment type="similarity">
    <text evidence="1">Belongs to the protease inhibitor I9 family.</text>
</comment>
<dbReference type="GO" id="GO:0042144">
    <property type="term" value="P:vacuole fusion, non-autophagic"/>
    <property type="evidence" value="ECO:0007669"/>
    <property type="project" value="TreeGrafter"/>
</dbReference>
<keyword evidence="2" id="KW-0732">Signal</keyword>
<comment type="caution">
    <text evidence="3">The sequence shown here is derived from an EMBL/GenBank/DDBJ whole genome shotgun (WGS) entry which is preliminary data.</text>
</comment>
<dbReference type="Gene3D" id="3.30.70.80">
    <property type="entry name" value="Peptidase S8 propeptide/proteinase inhibitor I9"/>
    <property type="match status" value="1"/>
</dbReference>
<gene>
    <name evidence="3" type="ORF">N7494_005746</name>
</gene>
<feature type="signal peptide" evidence="2">
    <location>
        <begin position="1"/>
        <end position="17"/>
    </location>
</feature>
<protein>
    <recommendedName>
        <fullName evidence="5">Inhibitor I9 domain-containing protein</fullName>
    </recommendedName>
</protein>
<accession>A0AAD6CXQ6</accession>
<dbReference type="EMBL" id="JAQIZZ010000005">
    <property type="protein sequence ID" value="KAJ5540670.1"/>
    <property type="molecule type" value="Genomic_DNA"/>
</dbReference>
<dbReference type="InterPro" id="IPR037045">
    <property type="entry name" value="S8pro/Inhibitor_I9_sf"/>
</dbReference>
<dbReference type="AlphaFoldDB" id="A0AAD6CXQ6"/>
<evidence type="ECO:0000256" key="1">
    <source>
        <dbReference type="ARBA" id="ARBA00038069"/>
    </source>
</evidence>
<sequence length="103" mass="11044">MKLFSIAFMAMLPLALAAKTLKSVIITFPKGTPSSVITHAKDSLVASGGIITHEYFLINGFAAEAPVNALQTLSTESTEYKPVIEEDKVVSANGEFVGQEHDF</sequence>
<name>A0AAD6CXQ6_9EURO</name>
<proteinExistence type="inferred from homology"/>
<keyword evidence="4" id="KW-1185">Reference proteome</keyword>
<dbReference type="SUPFAM" id="SSF54897">
    <property type="entry name" value="Protease propeptides/inhibitors"/>
    <property type="match status" value="1"/>
</dbReference>
<evidence type="ECO:0000313" key="3">
    <source>
        <dbReference type="EMBL" id="KAJ5540670.1"/>
    </source>
</evidence>
<feature type="chain" id="PRO_5042212798" description="Inhibitor I9 domain-containing protein" evidence="2">
    <location>
        <begin position="18"/>
        <end position="103"/>
    </location>
</feature>
<evidence type="ECO:0000313" key="4">
    <source>
        <dbReference type="Proteomes" id="UP001220324"/>
    </source>
</evidence>
<dbReference type="FunFam" id="3.30.70.80:FF:000005">
    <property type="entry name" value="Proteinase inhibitor I2B"/>
    <property type="match status" value="1"/>
</dbReference>
<evidence type="ECO:0008006" key="5">
    <source>
        <dbReference type="Google" id="ProtNLM"/>
    </source>
</evidence>
<reference evidence="3 4" key="1">
    <citation type="journal article" date="2023" name="IMA Fungus">
        <title>Comparative genomic study of the Penicillium genus elucidates a diverse pangenome and 15 lateral gene transfer events.</title>
        <authorList>
            <person name="Petersen C."/>
            <person name="Sorensen T."/>
            <person name="Nielsen M.R."/>
            <person name="Sondergaard T.E."/>
            <person name="Sorensen J.L."/>
            <person name="Fitzpatrick D.A."/>
            <person name="Frisvad J.C."/>
            <person name="Nielsen K.L."/>
        </authorList>
    </citation>
    <scope>NUCLEOTIDE SEQUENCE [LARGE SCALE GENOMIC DNA]</scope>
    <source>
        <strain evidence="3 4">IBT 35679</strain>
    </source>
</reference>
<dbReference type="Proteomes" id="UP001220324">
    <property type="component" value="Unassembled WGS sequence"/>
</dbReference>
<dbReference type="PANTHER" id="PTHR28288">
    <property type="entry name" value="PROTEASE B INHIBITOR 2"/>
    <property type="match status" value="1"/>
</dbReference>
<dbReference type="InterPro" id="IPR052471">
    <property type="entry name" value="PBI_I9"/>
</dbReference>